<keyword evidence="8" id="KW-0282">Flagellum</keyword>
<accession>A0A2U0SFY3</accession>
<evidence type="ECO:0000256" key="3">
    <source>
        <dbReference type="ARBA" id="ARBA00022795"/>
    </source>
</evidence>
<evidence type="ECO:0000259" key="6">
    <source>
        <dbReference type="Pfam" id="PF13860"/>
    </source>
</evidence>
<dbReference type="Pfam" id="PF03963">
    <property type="entry name" value="FlgD"/>
    <property type="match status" value="1"/>
</dbReference>
<dbReference type="GO" id="GO:0044781">
    <property type="term" value="P:bacterial-type flagellum organization"/>
    <property type="evidence" value="ECO:0007669"/>
    <property type="project" value="UniProtKB-UniRule"/>
</dbReference>
<evidence type="ECO:0000259" key="7">
    <source>
        <dbReference type="Pfam" id="PF13861"/>
    </source>
</evidence>
<comment type="caution">
    <text evidence="8">The sequence shown here is derived from an EMBL/GenBank/DDBJ whole genome shotgun (WGS) entry which is preliminary data.</text>
</comment>
<dbReference type="InterPro" id="IPR025963">
    <property type="entry name" value="FLgD_Tudor"/>
</dbReference>
<evidence type="ECO:0000313" key="9">
    <source>
        <dbReference type="Proteomes" id="UP000245890"/>
    </source>
</evidence>
<dbReference type="InterPro" id="IPR025965">
    <property type="entry name" value="FlgD/Vpr_Ig-like"/>
</dbReference>
<evidence type="ECO:0000256" key="5">
    <source>
        <dbReference type="RuleBase" id="RU362076"/>
    </source>
</evidence>
<proteinExistence type="inferred from homology"/>
<organism evidence="8 9">
    <name type="scientific">Sphingomonas pokkalii</name>
    <dbReference type="NCBI Taxonomy" id="2175090"/>
    <lineage>
        <taxon>Bacteria</taxon>
        <taxon>Pseudomonadati</taxon>
        <taxon>Pseudomonadota</taxon>
        <taxon>Alphaproteobacteria</taxon>
        <taxon>Sphingomonadales</taxon>
        <taxon>Sphingomonadaceae</taxon>
        <taxon>Sphingomonas</taxon>
    </lineage>
</organism>
<feature type="domain" description="FlgD/Vpr Ig-like" evidence="6">
    <location>
        <begin position="111"/>
        <end position="176"/>
    </location>
</feature>
<evidence type="ECO:0000256" key="4">
    <source>
        <dbReference type="ARBA" id="ARBA00024746"/>
    </source>
</evidence>
<dbReference type="Pfam" id="PF13861">
    <property type="entry name" value="FLgD_tudor"/>
    <property type="match status" value="1"/>
</dbReference>
<dbReference type="Proteomes" id="UP000245890">
    <property type="component" value="Unassembled WGS sequence"/>
</dbReference>
<dbReference type="RefSeq" id="WP_116469690.1">
    <property type="nucleotide sequence ID" value="NZ_QENQ01000001.1"/>
</dbReference>
<comment type="function">
    <text evidence="4 5">Required for flagellar hook formation. May act as a scaffolding protein.</text>
</comment>
<dbReference type="EMBL" id="QENQ01000001">
    <property type="protein sequence ID" value="PVX30279.1"/>
    <property type="molecule type" value="Genomic_DNA"/>
</dbReference>
<sequence>MTLVTSATNNTTPGATTSNAATSKLTADFNLFLKLLTTQMQNQDPMNPTDSSQYTQQLVQYSQVEQSIQQNKTLTTMLSTMNMQSLTQNSSMIGQTVEIDSDMAAVSASRPAQWNWIATNSVTGMTATILDSKGNKVDTRTFEATGTSGTFSWDGTTKDGKKLDPGIYRVALSGVNAAGAAIKARPSATGIVDNVQMINGAPVVSLNDAQYPTSLITRIQK</sequence>
<comment type="similarity">
    <text evidence="1 5">Belongs to the FlgD family.</text>
</comment>
<dbReference type="Pfam" id="PF13860">
    <property type="entry name" value="FlgD_ig"/>
    <property type="match status" value="1"/>
</dbReference>
<keyword evidence="9" id="KW-1185">Reference proteome</keyword>
<evidence type="ECO:0000256" key="2">
    <source>
        <dbReference type="ARBA" id="ARBA00016013"/>
    </source>
</evidence>
<dbReference type="Gene3D" id="2.30.30.910">
    <property type="match status" value="1"/>
</dbReference>
<protein>
    <recommendedName>
        <fullName evidence="2 5">Basal-body rod modification protein FlgD</fullName>
    </recommendedName>
</protein>
<dbReference type="OrthoDB" id="9785233at2"/>
<dbReference type="InterPro" id="IPR005648">
    <property type="entry name" value="FlgD"/>
</dbReference>
<keyword evidence="8" id="KW-0969">Cilium</keyword>
<dbReference type="AlphaFoldDB" id="A0A2U0SFY3"/>
<keyword evidence="8" id="KW-0966">Cell projection</keyword>
<reference evidence="8 9" key="1">
    <citation type="submission" date="2018-05" db="EMBL/GenBank/DDBJ databases">
        <title>Description of Sphingomonas pokkalii sp nov, isolated from the rhizosphere of saline tolerant pokkali rice and its draft genome analysis.</title>
        <authorList>
            <person name="Menon R."/>
            <person name="Kumari S."/>
            <person name="Rameshkumar N."/>
        </authorList>
    </citation>
    <scope>NUCLEOTIDE SEQUENCE [LARGE SCALE GENOMIC DNA]</scope>
    <source>
        <strain evidence="8 9">L3B27</strain>
    </source>
</reference>
<dbReference type="Gene3D" id="2.60.40.4070">
    <property type="match status" value="1"/>
</dbReference>
<name>A0A2U0SFY3_9SPHN</name>
<keyword evidence="3 5" id="KW-1005">Bacterial flagellum biogenesis</keyword>
<evidence type="ECO:0000313" key="8">
    <source>
        <dbReference type="EMBL" id="PVX30279.1"/>
    </source>
</evidence>
<evidence type="ECO:0000256" key="1">
    <source>
        <dbReference type="ARBA" id="ARBA00010577"/>
    </source>
</evidence>
<gene>
    <name evidence="8" type="ORF">DD559_13815</name>
</gene>
<feature type="domain" description="FlgD Tudor-like" evidence="7">
    <location>
        <begin position="87"/>
        <end position="214"/>
    </location>
</feature>